<name>A0A8S5RJW7_9VIRU</name>
<keyword evidence="2" id="KW-0238">DNA-binding</keyword>
<dbReference type="InterPro" id="IPR036286">
    <property type="entry name" value="LexA/Signal_pep-like_sf"/>
</dbReference>
<reference evidence="5" key="1">
    <citation type="journal article" date="2021" name="Proc. Natl. Acad. Sci. U.S.A.">
        <title>A Catalog of Tens of Thousands of Viruses from Human Metagenomes Reveals Hidden Associations with Chronic Diseases.</title>
        <authorList>
            <person name="Tisza M.J."/>
            <person name="Buck C.B."/>
        </authorList>
    </citation>
    <scope>NUCLEOTIDE SEQUENCE</scope>
    <source>
        <strain evidence="5">CtDJ83</strain>
    </source>
</reference>
<keyword evidence="3" id="KW-0804">Transcription</keyword>
<dbReference type="PANTHER" id="PTHR40661">
    <property type="match status" value="1"/>
</dbReference>
<keyword evidence="1" id="KW-0805">Transcription regulation</keyword>
<dbReference type="SUPFAM" id="SSF51306">
    <property type="entry name" value="LexA/Signal peptidase"/>
    <property type="match status" value="1"/>
</dbReference>
<evidence type="ECO:0000313" key="5">
    <source>
        <dbReference type="EMBL" id="DAE31386.1"/>
    </source>
</evidence>
<accession>A0A8S5RJW7</accession>
<dbReference type="PANTHER" id="PTHR40661:SF3">
    <property type="entry name" value="FELS-1 PROPHAGE TRANSCRIPTIONAL REGULATOR"/>
    <property type="match status" value="1"/>
</dbReference>
<dbReference type="Gene3D" id="2.10.109.10">
    <property type="entry name" value="Umud Fragment, subunit A"/>
    <property type="match status" value="1"/>
</dbReference>
<organism evidence="5">
    <name type="scientific">virus sp. ctDJ83</name>
    <dbReference type="NCBI Taxonomy" id="2827625"/>
    <lineage>
        <taxon>Viruses</taxon>
    </lineage>
</organism>
<protein>
    <recommendedName>
        <fullName evidence="4">Peptidase S24/S26A/S26B/S26C domain-containing protein</fullName>
    </recommendedName>
</protein>
<evidence type="ECO:0000259" key="4">
    <source>
        <dbReference type="Pfam" id="PF00717"/>
    </source>
</evidence>
<proteinExistence type="predicted"/>
<sequence>MVGSTGCKDITSFLVAQMDIAFNPDVGRRFKEAYQHLREKAIVHTQKDFAKLLGSNEANVSRLFRGDARYTTSSLVSRITLASGITFNEDYLLRGEGMLLKDHDPEDTSATQKPHRDPQEVEAIASGSRVIQRLPIIPIEAQAGIGKGFLYDVDPSQDPEDIYDEFDSMEVVLEREVSDRYKLFRVKGDSMTDGTLSSICTGDVLLCREVFPEDWKLGLTNNRYPNVVIVIEEEGILIKQLIKHSKKNETISLHSINPKYNDFTVDLKNVRAFYYVERIVDRHMSQW</sequence>
<dbReference type="CDD" id="cd06529">
    <property type="entry name" value="S24_LexA-like"/>
    <property type="match status" value="1"/>
</dbReference>
<dbReference type="GO" id="GO:0003677">
    <property type="term" value="F:DNA binding"/>
    <property type="evidence" value="ECO:0007669"/>
    <property type="project" value="UniProtKB-KW"/>
</dbReference>
<dbReference type="InterPro" id="IPR015927">
    <property type="entry name" value="Peptidase_S24_S26A/B/C"/>
</dbReference>
<dbReference type="EMBL" id="BK059107">
    <property type="protein sequence ID" value="DAE31386.1"/>
    <property type="molecule type" value="Genomic_DNA"/>
</dbReference>
<evidence type="ECO:0000256" key="3">
    <source>
        <dbReference type="ARBA" id="ARBA00023163"/>
    </source>
</evidence>
<dbReference type="Pfam" id="PF00717">
    <property type="entry name" value="Peptidase_S24"/>
    <property type="match status" value="1"/>
</dbReference>
<evidence type="ECO:0000256" key="2">
    <source>
        <dbReference type="ARBA" id="ARBA00023125"/>
    </source>
</evidence>
<feature type="domain" description="Peptidase S24/S26A/S26B/S26C" evidence="4">
    <location>
        <begin position="164"/>
        <end position="269"/>
    </location>
</feature>
<dbReference type="InterPro" id="IPR039418">
    <property type="entry name" value="LexA-like"/>
</dbReference>
<evidence type="ECO:0000256" key="1">
    <source>
        <dbReference type="ARBA" id="ARBA00023015"/>
    </source>
</evidence>